<dbReference type="GeneID" id="301819509"/>
<name>M4ZDC0_9BRAD</name>
<sequence length="81" mass="8733">MRAGPIAIIVALLLILAGAVVFAYQGMTLPGDPMPREGWIALTLGVVFSLIVGIGLMVLLFYSSRKGYDEPSQFRADDHPD</sequence>
<dbReference type="OrthoDB" id="7632567at2"/>
<dbReference type="Proteomes" id="UP000011841">
    <property type="component" value="Chromosome"/>
</dbReference>
<evidence type="ECO:0000313" key="3">
    <source>
        <dbReference type="Proteomes" id="UP000011841"/>
    </source>
</evidence>
<keyword evidence="1" id="KW-0472">Membrane</keyword>
<organism evidence="2 3">
    <name type="scientific">Bradyrhizobium oligotrophicum S58</name>
    <dbReference type="NCBI Taxonomy" id="1245469"/>
    <lineage>
        <taxon>Bacteria</taxon>
        <taxon>Pseudomonadati</taxon>
        <taxon>Pseudomonadota</taxon>
        <taxon>Alphaproteobacteria</taxon>
        <taxon>Hyphomicrobiales</taxon>
        <taxon>Nitrobacteraceae</taxon>
        <taxon>Bradyrhizobium</taxon>
    </lineage>
</organism>
<evidence type="ECO:0000313" key="2">
    <source>
        <dbReference type="EMBL" id="BAM91754.1"/>
    </source>
</evidence>
<dbReference type="AlphaFoldDB" id="M4ZDC0"/>
<keyword evidence="3" id="KW-1185">Reference proteome</keyword>
<dbReference type="EMBL" id="AP012603">
    <property type="protein sequence ID" value="BAM91754.1"/>
    <property type="molecule type" value="Genomic_DNA"/>
</dbReference>
<keyword evidence="1" id="KW-0812">Transmembrane</keyword>
<evidence type="ECO:0000256" key="1">
    <source>
        <dbReference type="SAM" id="Phobius"/>
    </source>
</evidence>
<dbReference type="RefSeq" id="WP_015668840.1">
    <property type="nucleotide sequence ID" value="NC_020453.1"/>
</dbReference>
<dbReference type="KEGG" id="aol:S58_57770"/>
<protein>
    <submittedName>
        <fullName evidence="2">Uncharacterized protein</fullName>
    </submittedName>
</protein>
<keyword evidence="1" id="KW-1133">Transmembrane helix</keyword>
<proteinExistence type="predicted"/>
<gene>
    <name evidence="2" type="ORF">S58_57770</name>
</gene>
<dbReference type="PATRIC" id="fig|1245469.3.peg.5913"/>
<dbReference type="HOGENOM" id="CLU_164050_1_0_5"/>
<dbReference type="eggNOG" id="ENOG50339PG">
    <property type="taxonomic scope" value="Bacteria"/>
</dbReference>
<reference evidence="2 3" key="1">
    <citation type="journal article" date="2013" name="Appl. Environ. Microbiol.">
        <title>Genome analysis suggests that the soil oligotrophic bacterium Agromonas oligotrophica (Bradyrhizobium oligotrophicum) is a nitrogen-fixing symbiont of Aeschynomene indica.</title>
        <authorList>
            <person name="Okubo T."/>
            <person name="Fukushima S."/>
            <person name="Itakura M."/>
            <person name="Oshima K."/>
            <person name="Longtonglang A."/>
            <person name="Teaumroong N."/>
            <person name="Mitsui H."/>
            <person name="Hattori M."/>
            <person name="Hattori R."/>
            <person name="Hattori T."/>
            <person name="Minamisawa K."/>
        </authorList>
    </citation>
    <scope>NUCLEOTIDE SEQUENCE [LARGE SCALE GENOMIC DNA]</scope>
    <source>
        <strain evidence="2 3">S58</strain>
    </source>
</reference>
<feature type="transmembrane region" description="Helical" evidence="1">
    <location>
        <begin position="39"/>
        <end position="62"/>
    </location>
</feature>
<accession>M4ZDC0</accession>